<protein>
    <recommendedName>
        <fullName evidence="3">DUF2007 domain-containing protein</fullName>
    </recommendedName>
</protein>
<dbReference type="RefSeq" id="WP_251874580.1">
    <property type="nucleotide sequence ID" value="NZ_CP098755.1"/>
</dbReference>
<dbReference type="Proteomes" id="UP001056500">
    <property type="component" value="Chromosome"/>
</dbReference>
<organism evidence="1 2">
    <name type="scientific">Brevibacillus ruminantium</name>
    <dbReference type="NCBI Taxonomy" id="2950604"/>
    <lineage>
        <taxon>Bacteria</taxon>
        <taxon>Bacillati</taxon>
        <taxon>Bacillota</taxon>
        <taxon>Bacilli</taxon>
        <taxon>Bacillales</taxon>
        <taxon>Paenibacillaceae</taxon>
        <taxon>Brevibacillus</taxon>
    </lineage>
</organism>
<dbReference type="EMBL" id="CP098755">
    <property type="protein sequence ID" value="USG67481.1"/>
    <property type="molecule type" value="Genomic_DNA"/>
</dbReference>
<reference evidence="1" key="1">
    <citation type="submission" date="2022-06" db="EMBL/GenBank/DDBJ databases">
        <title>Genome sequencing of Brevibacillus sp. BB3-R1.</title>
        <authorList>
            <person name="Heo J."/>
            <person name="Lee D."/>
            <person name="Won M."/>
            <person name="Han B.-H."/>
            <person name="Hong S.-B."/>
            <person name="Kwon S.-W."/>
        </authorList>
    </citation>
    <scope>NUCLEOTIDE SEQUENCE</scope>
    <source>
        <strain evidence="1">BB3-R1</strain>
    </source>
</reference>
<keyword evidence="2" id="KW-1185">Reference proteome</keyword>
<evidence type="ECO:0000313" key="1">
    <source>
        <dbReference type="EMBL" id="USG67481.1"/>
    </source>
</evidence>
<accession>A0ABY4WSB7</accession>
<gene>
    <name evidence="1" type="ORF">NDK47_09475</name>
</gene>
<evidence type="ECO:0000313" key="2">
    <source>
        <dbReference type="Proteomes" id="UP001056500"/>
    </source>
</evidence>
<proteinExistence type="predicted"/>
<evidence type="ECO:0008006" key="3">
    <source>
        <dbReference type="Google" id="ProtNLM"/>
    </source>
</evidence>
<name>A0ABY4WSB7_9BACL</name>
<sequence length="82" mass="9542">MRWFSRFFSSHKCLVYIAIGHEAYARVAAKLQQHGVSFRTKSPLGNVWQHASNTLPPRSELFTYEIYVKPEDEAKAHQAIHR</sequence>